<accession>A0A9W4IRB2</accession>
<dbReference type="OrthoDB" id="5295362at2759"/>
<dbReference type="InterPro" id="IPR036864">
    <property type="entry name" value="Zn2-C6_fun-type_DNA-bd_sf"/>
</dbReference>
<dbReference type="GO" id="GO:0001228">
    <property type="term" value="F:DNA-binding transcription activator activity, RNA polymerase II-specific"/>
    <property type="evidence" value="ECO:0007669"/>
    <property type="project" value="TreeGrafter"/>
</dbReference>
<keyword evidence="4" id="KW-0539">Nucleus</keyword>
<evidence type="ECO:0008006" key="8">
    <source>
        <dbReference type="Google" id="ProtNLM"/>
    </source>
</evidence>
<name>A0A9W4IRB2_9EURO</name>
<gene>
    <name evidence="6" type="ORF">PSALAMII_LOCUS2557</name>
</gene>
<dbReference type="SUPFAM" id="SSF57701">
    <property type="entry name" value="Zn2/Cys6 DNA-binding domain"/>
    <property type="match status" value="1"/>
</dbReference>
<dbReference type="AlphaFoldDB" id="A0A9W4IRB2"/>
<evidence type="ECO:0000313" key="7">
    <source>
        <dbReference type="Proteomes" id="UP001152646"/>
    </source>
</evidence>
<evidence type="ECO:0000256" key="3">
    <source>
        <dbReference type="ARBA" id="ARBA00023163"/>
    </source>
</evidence>
<keyword evidence="3" id="KW-0804">Transcription</keyword>
<evidence type="ECO:0000256" key="2">
    <source>
        <dbReference type="ARBA" id="ARBA00023125"/>
    </source>
</evidence>
<dbReference type="GO" id="GO:0008270">
    <property type="term" value="F:zinc ion binding"/>
    <property type="evidence" value="ECO:0007669"/>
    <property type="project" value="InterPro"/>
</dbReference>
<dbReference type="InterPro" id="IPR001138">
    <property type="entry name" value="Zn2Cys6_DnaBD"/>
</dbReference>
<dbReference type="PANTHER" id="PTHR47784:SF5">
    <property type="entry name" value="STEROL UPTAKE CONTROL PROTEIN 2"/>
    <property type="match status" value="1"/>
</dbReference>
<evidence type="ECO:0000256" key="1">
    <source>
        <dbReference type="ARBA" id="ARBA00023015"/>
    </source>
</evidence>
<protein>
    <recommendedName>
        <fullName evidence="8">Zn(2)-C6 fungal-type domain-containing protein</fullName>
    </recommendedName>
</protein>
<proteinExistence type="predicted"/>
<keyword evidence="1" id="KW-0805">Transcription regulation</keyword>
<dbReference type="GO" id="GO:0003677">
    <property type="term" value="F:DNA binding"/>
    <property type="evidence" value="ECO:0007669"/>
    <property type="project" value="UniProtKB-KW"/>
</dbReference>
<dbReference type="PANTHER" id="PTHR47784">
    <property type="entry name" value="STEROL UPTAKE CONTROL PROTEIN 2"/>
    <property type="match status" value="1"/>
</dbReference>
<keyword evidence="2" id="KW-0238">DNA-binding</keyword>
<comment type="caution">
    <text evidence="6">The sequence shown here is derived from an EMBL/GenBank/DDBJ whole genome shotgun (WGS) entry which is preliminary data.</text>
</comment>
<evidence type="ECO:0000256" key="5">
    <source>
        <dbReference type="SAM" id="MobiDB-lite"/>
    </source>
</evidence>
<evidence type="ECO:0000313" key="6">
    <source>
        <dbReference type="EMBL" id="CAG8327744.1"/>
    </source>
</evidence>
<dbReference type="Proteomes" id="UP001152646">
    <property type="component" value="Unassembled WGS sequence"/>
</dbReference>
<dbReference type="CDD" id="cd00067">
    <property type="entry name" value="GAL4"/>
    <property type="match status" value="1"/>
</dbReference>
<dbReference type="InterPro" id="IPR053157">
    <property type="entry name" value="Sterol_Uptake_Regulator"/>
</dbReference>
<feature type="region of interest" description="Disordered" evidence="5">
    <location>
        <begin position="21"/>
        <end position="44"/>
    </location>
</feature>
<organism evidence="6 7">
    <name type="scientific">Penicillium salamii</name>
    <dbReference type="NCBI Taxonomy" id="1612424"/>
    <lineage>
        <taxon>Eukaryota</taxon>
        <taxon>Fungi</taxon>
        <taxon>Dikarya</taxon>
        <taxon>Ascomycota</taxon>
        <taxon>Pezizomycotina</taxon>
        <taxon>Eurotiomycetes</taxon>
        <taxon>Eurotiomycetidae</taxon>
        <taxon>Eurotiales</taxon>
        <taxon>Aspergillaceae</taxon>
        <taxon>Penicillium</taxon>
    </lineage>
</organism>
<sequence>MSPLRAHAKSCNGCDQCRSRRVKCDEQPPPPVATTHVDPPSSTSDVPRYLGGHGSPVVAMPGLAVLTIQVPAPAQTNSFGIDNLELMHKFVTNTHGNLCVSDSEIKIWQLTILALALMHIATTCEPSEAALLYYGIGLQYKRSLTPFRNAIDSITP</sequence>
<evidence type="ECO:0000256" key="4">
    <source>
        <dbReference type="ARBA" id="ARBA00023242"/>
    </source>
</evidence>
<reference evidence="6" key="1">
    <citation type="submission" date="2021-07" db="EMBL/GenBank/DDBJ databases">
        <authorList>
            <person name="Branca A.L. A."/>
        </authorList>
    </citation>
    <scope>NUCLEOTIDE SEQUENCE</scope>
</reference>
<dbReference type="EMBL" id="CAJVPA010000106">
    <property type="protein sequence ID" value="CAG8327744.1"/>
    <property type="molecule type" value="Genomic_DNA"/>
</dbReference>